<dbReference type="AlphaFoldDB" id="A0AAD5US66"/>
<dbReference type="PANTHER" id="PTHR33096:SF1">
    <property type="entry name" value="CXC1-LIKE CYSTEINE CLUSTER ASSOCIATED WITH KDZ TRANSPOSASES DOMAIN-CONTAINING PROTEIN"/>
    <property type="match status" value="1"/>
</dbReference>
<evidence type="ECO:0000313" key="2">
    <source>
        <dbReference type="EMBL" id="KAJ3476367.1"/>
    </source>
</evidence>
<dbReference type="PANTHER" id="PTHR33096">
    <property type="entry name" value="CXC2 DOMAIN-CONTAINING PROTEIN"/>
    <property type="match status" value="1"/>
</dbReference>
<gene>
    <name evidence="2" type="ORF">NLI96_g11203</name>
</gene>
<feature type="compositionally biased region" description="Acidic residues" evidence="1">
    <location>
        <begin position="318"/>
        <end position="330"/>
    </location>
</feature>
<protein>
    <submittedName>
        <fullName evidence="2">Uncharacterized protein</fullName>
    </submittedName>
</protein>
<name>A0AAD5US66_9APHY</name>
<reference evidence="2" key="1">
    <citation type="submission" date="2022-07" db="EMBL/GenBank/DDBJ databases">
        <title>Genome Sequence of Physisporinus lineatus.</title>
        <authorList>
            <person name="Buettner E."/>
        </authorList>
    </citation>
    <scope>NUCLEOTIDE SEQUENCE</scope>
    <source>
        <strain evidence="2">VT162</strain>
    </source>
</reference>
<dbReference type="EMBL" id="JANAWD010000716">
    <property type="protein sequence ID" value="KAJ3476367.1"/>
    <property type="molecule type" value="Genomic_DNA"/>
</dbReference>
<dbReference type="Pfam" id="PF18758">
    <property type="entry name" value="KDZ"/>
    <property type="match status" value="1"/>
</dbReference>
<evidence type="ECO:0000313" key="3">
    <source>
        <dbReference type="Proteomes" id="UP001212997"/>
    </source>
</evidence>
<accession>A0AAD5US66</accession>
<dbReference type="Proteomes" id="UP001212997">
    <property type="component" value="Unassembled WGS sequence"/>
</dbReference>
<comment type="caution">
    <text evidence="2">The sequence shown here is derived from an EMBL/GenBank/DDBJ whole genome shotgun (WGS) entry which is preliminary data.</text>
</comment>
<sequence>MPSHKTRGVSRRVRQTVLMPYPSTSVAHSAISTPNIRNLGQRAIVEEREKALQRGKINTQGLSDQSQQALAELSGNPFNESAILDSADHPLFIYDQDSEVTAENEPLMCAIRDLAAQENWRSQANPRTWAHRRHQELDRWGSIMEPLIDGYLRWLSSTTAITIPTTPPPSIDESAHYLYTVFIFNIFLGLRSVTLSRRSDSLSLTLDFIAQGILVKTPTSPNVGIAIKTLELFYRIQLQKPSMSAEAFAKILCDYHKVDQCIHKALSWDTPNCLKRMAMIDGREVSDHRILSNSDYFIPRAFVNSFANEVSMPVDSEGYQDEDLEEEPAMDETQGGDLTDGEKDSNVSDCARNWKAAAADDKKKMWEIFDESGVFMSACRHGLILWIIDMIKSGELAKYPLATLAKIIEILDPDSCGGFDMSCRFRETVIASCLAEAFRAKNCTLCVNAFHGYTHAYLCQLLHHPSVISGAGLEDFETMECVFSASNQLAPITHYTTAFQRQLLVEFYFKQWDEDKYHNYCQALEIIEQDTIVLNKVLKSNLISEARLDDIPSDYEYTGPEEAAKADNSRTLHLETKQRHANDRYNQVLMEVMKMELRMGTQRWQPSFPKYQATVKYIAQRKYHRALNKHQQNLQALALSGMFWYDLA</sequence>
<dbReference type="InterPro" id="IPR040521">
    <property type="entry name" value="KDZ"/>
</dbReference>
<proteinExistence type="predicted"/>
<keyword evidence="3" id="KW-1185">Reference proteome</keyword>
<feature type="region of interest" description="Disordered" evidence="1">
    <location>
        <begin position="317"/>
        <end position="346"/>
    </location>
</feature>
<evidence type="ECO:0000256" key="1">
    <source>
        <dbReference type="SAM" id="MobiDB-lite"/>
    </source>
</evidence>
<organism evidence="2 3">
    <name type="scientific">Meripilus lineatus</name>
    <dbReference type="NCBI Taxonomy" id="2056292"/>
    <lineage>
        <taxon>Eukaryota</taxon>
        <taxon>Fungi</taxon>
        <taxon>Dikarya</taxon>
        <taxon>Basidiomycota</taxon>
        <taxon>Agaricomycotina</taxon>
        <taxon>Agaricomycetes</taxon>
        <taxon>Polyporales</taxon>
        <taxon>Meripilaceae</taxon>
        <taxon>Meripilus</taxon>
    </lineage>
</organism>